<proteinExistence type="predicted"/>
<organism evidence="2 3">
    <name type="scientific">Helicoverpa armigera</name>
    <name type="common">Cotton bollworm</name>
    <name type="synonym">Heliothis armigera</name>
    <dbReference type="NCBI Taxonomy" id="29058"/>
    <lineage>
        <taxon>Eukaryota</taxon>
        <taxon>Metazoa</taxon>
        <taxon>Ecdysozoa</taxon>
        <taxon>Arthropoda</taxon>
        <taxon>Hexapoda</taxon>
        <taxon>Insecta</taxon>
        <taxon>Pterygota</taxon>
        <taxon>Neoptera</taxon>
        <taxon>Endopterygota</taxon>
        <taxon>Lepidoptera</taxon>
        <taxon>Glossata</taxon>
        <taxon>Ditrysia</taxon>
        <taxon>Noctuoidea</taxon>
        <taxon>Noctuidae</taxon>
        <taxon>Heliothinae</taxon>
        <taxon>Helicoverpa</taxon>
    </lineage>
</organism>
<dbReference type="SMART" id="SM01343">
    <property type="entry name" value="FATC"/>
    <property type="match status" value="1"/>
</dbReference>
<dbReference type="Pfam" id="PF02260">
    <property type="entry name" value="FATC"/>
    <property type="match status" value="1"/>
</dbReference>
<dbReference type="InterPro" id="IPR003152">
    <property type="entry name" value="FATC_dom"/>
</dbReference>
<evidence type="ECO:0000259" key="1">
    <source>
        <dbReference type="PROSITE" id="PS51190"/>
    </source>
</evidence>
<dbReference type="Proteomes" id="UP000249218">
    <property type="component" value="Unassembled WGS sequence"/>
</dbReference>
<dbReference type="EMBL" id="KZ149901">
    <property type="protein sequence ID" value="PZC78542.1"/>
    <property type="molecule type" value="Genomic_DNA"/>
</dbReference>
<gene>
    <name evidence="2" type="primary">HaOG202108</name>
    <name evidence="2" type="ORF">B5X24_HaOG202108</name>
</gene>
<evidence type="ECO:0000313" key="3">
    <source>
        <dbReference type="Proteomes" id="UP000249218"/>
    </source>
</evidence>
<dbReference type="OrthoDB" id="431717at2759"/>
<dbReference type="AlphaFoldDB" id="A0A2W1BTY3"/>
<protein>
    <recommendedName>
        <fullName evidence="1">FATC domain-containing protein</fullName>
    </recommendedName>
</protein>
<evidence type="ECO:0000313" key="2">
    <source>
        <dbReference type="EMBL" id="PZC78542.1"/>
    </source>
</evidence>
<feature type="domain" description="FATC" evidence="1">
    <location>
        <begin position="76"/>
        <end position="108"/>
    </location>
</feature>
<sequence length="108" mass="12814">MLCLRENVKLYEAFIRTSFYWCGPEFKELKHVINILQGKAVSYGITRECIEESNKKYKAEYIKLLDQVFENFVSKEIYSVEEQVSCLLQHCTDPRILSITPSNWEPWL</sequence>
<reference evidence="2 3" key="1">
    <citation type="journal article" date="2017" name="BMC Biol.">
        <title>Genomic innovations, transcriptional plasticity and gene loss underlying the evolution and divergence of two highly polyphagous and invasive Helicoverpa pest species.</title>
        <authorList>
            <person name="Pearce S.L."/>
            <person name="Clarke D.F."/>
            <person name="East P.D."/>
            <person name="Elfekih S."/>
            <person name="Gordon K.H."/>
            <person name="Jermiin L.S."/>
            <person name="McGaughran A."/>
            <person name="Oakeshott J.G."/>
            <person name="Papanikolaou A."/>
            <person name="Perera O.P."/>
            <person name="Rane R.V."/>
            <person name="Richards S."/>
            <person name="Tay W.T."/>
            <person name="Walsh T.K."/>
            <person name="Anderson A."/>
            <person name="Anderson C.J."/>
            <person name="Asgari S."/>
            <person name="Board P.G."/>
            <person name="Bretschneider A."/>
            <person name="Campbell P.M."/>
            <person name="Chertemps T."/>
            <person name="Christeller J.T."/>
            <person name="Coppin C.W."/>
            <person name="Downes S.J."/>
            <person name="Duan G."/>
            <person name="Farnsworth C.A."/>
            <person name="Good R.T."/>
            <person name="Han L.B."/>
            <person name="Han Y.C."/>
            <person name="Hatje K."/>
            <person name="Horne I."/>
            <person name="Huang Y.P."/>
            <person name="Hughes D.S."/>
            <person name="Jacquin-Joly E."/>
            <person name="James W."/>
            <person name="Jhangiani S."/>
            <person name="Kollmar M."/>
            <person name="Kuwar S.S."/>
            <person name="Li S."/>
            <person name="Liu N.Y."/>
            <person name="Maibeche M.T."/>
            <person name="Miller J.R."/>
            <person name="Montagne N."/>
            <person name="Perry T."/>
            <person name="Qu J."/>
            <person name="Song S.V."/>
            <person name="Sutton G.G."/>
            <person name="Vogel H."/>
            <person name="Walenz B.P."/>
            <person name="Xu W."/>
            <person name="Zhang H.J."/>
            <person name="Zou Z."/>
            <person name="Batterham P."/>
            <person name="Edwards O.R."/>
            <person name="Feyereisen R."/>
            <person name="Gibbs R.A."/>
            <person name="Heckel D.G."/>
            <person name="McGrath A."/>
            <person name="Robin C."/>
            <person name="Scherer S.E."/>
            <person name="Worley K.C."/>
            <person name="Wu Y.D."/>
        </authorList>
    </citation>
    <scope>NUCLEOTIDE SEQUENCE [LARGE SCALE GENOMIC DNA]</scope>
    <source>
        <strain evidence="2">Harm_GR_Male_#8</strain>
        <tissue evidence="2">Whole organism</tissue>
    </source>
</reference>
<accession>A0A2W1BTY3</accession>
<keyword evidence="3" id="KW-1185">Reference proteome</keyword>
<name>A0A2W1BTY3_HELAM</name>
<dbReference type="PROSITE" id="PS51190">
    <property type="entry name" value="FATC"/>
    <property type="match status" value="1"/>
</dbReference>